<dbReference type="GO" id="GO:0005576">
    <property type="term" value="C:extracellular region"/>
    <property type="evidence" value="ECO:0007669"/>
    <property type="project" value="UniProtKB-SubCell"/>
</dbReference>
<proteinExistence type="predicted"/>
<evidence type="ECO:0000256" key="4">
    <source>
        <dbReference type="ARBA" id="ARBA00022525"/>
    </source>
</evidence>
<protein>
    <recommendedName>
        <fullName evidence="10">Right handed beta helix domain-containing protein</fullName>
    </recommendedName>
</protein>
<comment type="caution">
    <text evidence="8">The sequence shown here is derived from an EMBL/GenBank/DDBJ whole genome shotgun (WGS) entry which is preliminary data.</text>
</comment>
<dbReference type="InterPro" id="IPR003368">
    <property type="entry name" value="POMP_repeat"/>
</dbReference>
<keyword evidence="4" id="KW-0964">Secreted</keyword>
<evidence type="ECO:0000256" key="5">
    <source>
        <dbReference type="ARBA" id="ARBA00022729"/>
    </source>
</evidence>
<evidence type="ECO:0008006" key="10">
    <source>
        <dbReference type="Google" id="ProtNLM"/>
    </source>
</evidence>
<keyword evidence="5" id="KW-0732">Signal</keyword>
<dbReference type="NCBIfam" id="TIGR01376">
    <property type="entry name" value="POMP_repeat"/>
    <property type="match status" value="1"/>
</dbReference>
<dbReference type="InterPro" id="IPR011050">
    <property type="entry name" value="Pectin_lyase_fold/virulence"/>
</dbReference>
<evidence type="ECO:0000256" key="3">
    <source>
        <dbReference type="ARBA" id="ARBA00004613"/>
    </source>
</evidence>
<accession>A0A8J8TA86</accession>
<dbReference type="Proteomes" id="UP000785679">
    <property type="component" value="Unassembled WGS sequence"/>
</dbReference>
<dbReference type="PANTHER" id="PTHR11319:SF35">
    <property type="entry name" value="OUTER MEMBRANE PROTEIN PMPC-RELATED"/>
    <property type="match status" value="1"/>
</dbReference>
<evidence type="ECO:0000256" key="7">
    <source>
        <dbReference type="ARBA" id="ARBA00023237"/>
    </source>
</evidence>
<keyword evidence="7" id="KW-0998">Cell outer membrane</keyword>
<sequence>MLIKFIESDSDYTLECLNSVNGNCCQFDSNLVEFNCLDSSGNQLRPIFNKQVILILLNKIIRWNHCYVKPMQGALFHVQLNDYGSTISSYTFSTNITIQVILPTLNPIQNCQLTHFFYEMNSLVMLPIQIDKYQQPKYTITLEGSTFNHFSSCGSILSNYNSTQFYLSPPNFFFEYDHFSYRGFLPHYQDAINQQLMRRYMPHKAGSTQLGDLQISSLSRYNANKNFTRQMVLKQNTFSNLNQLKKRHNDKAADRFSVQFGLASVKNETIRDLGFVVSIEGNTFIDVQQEFAALNIDYYTNSLSEDWCISVQNYFQYADKSILNDGSELMAQQSHLLSIREVGNALIVIANNDFRNISLAGALINLEIRTDSKTSPIAIAGNKFSIIHGQINNNVVSIIRQRYLFPNDCCQDMTPLGLKLKSWDKINLGITIAGGSVIFMNNKFSEITGCREVDTGVLFAAVSANNIKNPETYQRNRPVPELYEDAYFMEYILGNEYKYLQSIPVNIPAVGGQIIFNHTNVNISGNSYFNLTMGVSRVQDSKTVRGSLHTMIKIVRTTIENETYVNIGAYTSEYSSFLLNKIMHVTTSYNTYKTLFKDQSTLYEGINKQFFEDYISSTLIQIQQSTSVVLGGNILFQNIWLIDRLNALSIGQNQGIILNVAQLEGSLNIGSSDYQKPIVIKDIMGFLNNDTLTNEAYLLDPSNSIDLPALAQYGTGSPLFNFHSSDNKINQVIFQNVHMQNMIFSSNVSNPGGDKTRVPAIFSTDTQQDYFENVASSILVANVTLQDVQFDGSTNFFKLLSKNTTVKNYTMNNIGNIDIAQAYPRLRDLVLRDKIYQKENIGMIKVVLFSKSYYNNANNNYASQASLSIIKLTNFNQTGAGLPLIFIEMLYNDAPEEQAYFNVSDLVVSGQEFEEANAASWTNPVKSSIFQVSNSESINLYVNFKNLKASNLYSQCKYHQFYIYIDGIFSTGNYIQRVSFTNCVFIELQGRYASLLYAPIGTVNSLSFNSIRFTGFNSESIKLDYSNFLNSTSGQYSRVSMLKLVSVKTVEIINSYASGNHYAVKGAFIDASQGSGIYINGSQFEEFSAGQGGVITLAVQSILIIRDCQFLRNSAMREGVVQINVESTLEIYNSIFEANQALQNGVMKVAGDSDLTIDSCVFKENRAEQKNSIGSFFLIKSKVVFKDTLFQQNNAYISVKPITTQVGKLLEFISISAPIRISDCQFIDNQAYFSTPNLYFFDTQDATITNSDFANKLTSVPQSASINGNFIQIQSTAIVGISKCTFTSGQATSGGAVYISGEAKVTIKSSQFIGNTALKQGGAIFGDSLLHLAIEESSQFIENQGTLYGGDGIFVQNAISASINIYDTQFTTKGKESNFLRMEDVLKLEIKNVKAVNTNPSPSPIYKVGGFFLRNIYELKLAQSEFTNLYGAYAQGGGAIVIEYTDDYQISPAVISDCVIQGTSSTTKGAGLALINPKQMQIERVILKNNRAKQQGGGMFFSCNIQLSELYPCELTLLNTSFIDNYADLEGGAIKWNYFEPILQNVTFNNNTSGVYGDNIGSVARKLVRVKKEQVGSKSLSSGSLSLLEADNSDSVVQSGGTISLYFGLVDKYGSFVRTDNASSLIIQQGTRDIISFIGRQRIIVKNSLPLLRQIPRLMLSMGSSPSKI</sequence>
<evidence type="ECO:0000313" key="8">
    <source>
        <dbReference type="EMBL" id="TNV88024.1"/>
    </source>
</evidence>
<dbReference type="OrthoDB" id="2116838at2759"/>
<reference evidence="8" key="1">
    <citation type="submission" date="2019-06" db="EMBL/GenBank/DDBJ databases">
        <authorList>
            <person name="Zheng W."/>
        </authorList>
    </citation>
    <scope>NUCLEOTIDE SEQUENCE</scope>
    <source>
        <strain evidence="8">QDHG01</strain>
    </source>
</reference>
<name>A0A8J8TA86_HALGN</name>
<evidence type="ECO:0000313" key="9">
    <source>
        <dbReference type="Proteomes" id="UP000785679"/>
    </source>
</evidence>
<dbReference type="PANTHER" id="PTHR11319">
    <property type="entry name" value="G PROTEIN-COUPLED RECEPTOR-RELATED"/>
    <property type="match status" value="1"/>
</dbReference>
<organism evidence="8 9">
    <name type="scientific">Halteria grandinella</name>
    <dbReference type="NCBI Taxonomy" id="5974"/>
    <lineage>
        <taxon>Eukaryota</taxon>
        <taxon>Sar</taxon>
        <taxon>Alveolata</taxon>
        <taxon>Ciliophora</taxon>
        <taxon>Intramacronucleata</taxon>
        <taxon>Spirotrichea</taxon>
        <taxon>Stichotrichia</taxon>
        <taxon>Sporadotrichida</taxon>
        <taxon>Halteriidae</taxon>
        <taxon>Halteria</taxon>
    </lineage>
</organism>
<evidence type="ECO:0000256" key="2">
    <source>
        <dbReference type="ARBA" id="ARBA00004442"/>
    </source>
</evidence>
<dbReference type="SUPFAM" id="SSF51126">
    <property type="entry name" value="Pectin lyase-like"/>
    <property type="match status" value="3"/>
</dbReference>
<evidence type="ECO:0000256" key="1">
    <source>
        <dbReference type="ARBA" id="ARBA00004196"/>
    </source>
</evidence>
<comment type="subcellular location">
    <subcellularLocation>
        <location evidence="1">Cell envelope</location>
    </subcellularLocation>
    <subcellularLocation>
        <location evidence="2">Cell outer membrane</location>
    </subcellularLocation>
    <subcellularLocation>
        <location evidence="3">Secreted</location>
    </subcellularLocation>
</comment>
<evidence type="ECO:0000256" key="6">
    <source>
        <dbReference type="ARBA" id="ARBA00023136"/>
    </source>
</evidence>
<keyword evidence="6" id="KW-0472">Membrane</keyword>
<dbReference type="EMBL" id="RRYP01000089">
    <property type="protein sequence ID" value="TNV88024.1"/>
    <property type="molecule type" value="Genomic_DNA"/>
</dbReference>
<keyword evidence="9" id="KW-1185">Reference proteome</keyword>
<gene>
    <name evidence="8" type="ORF">FGO68_gene15126</name>
</gene>